<proteinExistence type="predicted"/>
<sequence length="65" mass="7626">MKKYTITFVTTDEFDPILEEFGRKQQKDGKSYLKALLERYVTALVGGRYLQDFTISYQTVKPVKK</sequence>
<evidence type="ECO:0000313" key="1">
    <source>
        <dbReference type="EMBL" id="KKN24421.1"/>
    </source>
</evidence>
<comment type="caution">
    <text evidence="1">The sequence shown here is derived from an EMBL/GenBank/DDBJ whole genome shotgun (WGS) entry which is preliminary data.</text>
</comment>
<organism evidence="1">
    <name type="scientific">marine sediment metagenome</name>
    <dbReference type="NCBI Taxonomy" id="412755"/>
    <lineage>
        <taxon>unclassified sequences</taxon>
        <taxon>metagenomes</taxon>
        <taxon>ecological metagenomes</taxon>
    </lineage>
</organism>
<reference evidence="1" key="1">
    <citation type="journal article" date="2015" name="Nature">
        <title>Complex archaea that bridge the gap between prokaryotes and eukaryotes.</title>
        <authorList>
            <person name="Spang A."/>
            <person name="Saw J.H."/>
            <person name="Jorgensen S.L."/>
            <person name="Zaremba-Niedzwiedzka K."/>
            <person name="Martijn J."/>
            <person name="Lind A.E."/>
            <person name="van Eijk R."/>
            <person name="Schleper C."/>
            <person name="Guy L."/>
            <person name="Ettema T.J."/>
        </authorList>
    </citation>
    <scope>NUCLEOTIDE SEQUENCE</scope>
</reference>
<dbReference type="EMBL" id="LAZR01002883">
    <property type="protein sequence ID" value="KKN24421.1"/>
    <property type="molecule type" value="Genomic_DNA"/>
</dbReference>
<gene>
    <name evidence="1" type="ORF">LCGC14_0894910</name>
</gene>
<name>A0A0F9RHB6_9ZZZZ</name>
<dbReference type="AlphaFoldDB" id="A0A0F9RHB6"/>
<accession>A0A0F9RHB6</accession>
<protein>
    <submittedName>
        <fullName evidence="1">Uncharacterized protein</fullName>
    </submittedName>
</protein>